<dbReference type="CDD" id="cd17355">
    <property type="entry name" value="MFS_YcxA_like"/>
    <property type="match status" value="1"/>
</dbReference>
<name>A0A4Q0S489_9BRAD</name>
<evidence type="ECO:0000259" key="5">
    <source>
        <dbReference type="PROSITE" id="PS50850"/>
    </source>
</evidence>
<feature type="transmembrane region" description="Helical" evidence="4">
    <location>
        <begin position="266"/>
        <end position="286"/>
    </location>
</feature>
<dbReference type="InterPro" id="IPR036259">
    <property type="entry name" value="MFS_trans_sf"/>
</dbReference>
<dbReference type="PANTHER" id="PTHR11360:SF290">
    <property type="entry name" value="MONOCARBOXYLATE MFS PERMEASE"/>
    <property type="match status" value="1"/>
</dbReference>
<feature type="transmembrane region" description="Helical" evidence="4">
    <location>
        <begin position="352"/>
        <end position="376"/>
    </location>
</feature>
<dbReference type="GO" id="GO:0022857">
    <property type="term" value="F:transmembrane transporter activity"/>
    <property type="evidence" value="ECO:0007669"/>
    <property type="project" value="InterPro"/>
</dbReference>
<dbReference type="SUPFAM" id="SSF103473">
    <property type="entry name" value="MFS general substrate transporter"/>
    <property type="match status" value="1"/>
</dbReference>
<feature type="transmembrane region" description="Helical" evidence="4">
    <location>
        <begin position="382"/>
        <end position="404"/>
    </location>
</feature>
<dbReference type="Gene3D" id="1.20.1250.20">
    <property type="entry name" value="MFS general substrate transporter like domains"/>
    <property type="match status" value="1"/>
</dbReference>
<dbReference type="InterPro" id="IPR011701">
    <property type="entry name" value="MFS"/>
</dbReference>
<feature type="transmembrane region" description="Helical" evidence="4">
    <location>
        <begin position="148"/>
        <end position="168"/>
    </location>
</feature>
<evidence type="ECO:0000256" key="2">
    <source>
        <dbReference type="ARBA" id="ARBA00022989"/>
    </source>
</evidence>
<feature type="transmembrane region" description="Helical" evidence="4">
    <location>
        <begin position="180"/>
        <end position="200"/>
    </location>
</feature>
<evidence type="ECO:0000256" key="4">
    <source>
        <dbReference type="SAM" id="Phobius"/>
    </source>
</evidence>
<comment type="caution">
    <text evidence="6">The sequence shown here is derived from an EMBL/GenBank/DDBJ whole genome shotgun (WGS) entry which is preliminary data.</text>
</comment>
<feature type="domain" description="Major facilitator superfamily (MFS) profile" evidence="5">
    <location>
        <begin position="22"/>
        <end position="408"/>
    </location>
</feature>
<sequence>MRSPRKPAAVPPKKPSIENSYSWIRLAVSIALSTLGCVGMWSLVVALPAVQADFNAPRAAAALPYTFAIVGFMVGGIMVGRLADRFGILPPLAGGTILMSLGYVLTAFAPSLPMFAMISGVTIGLGGAASFAPLVADVSLWFDRHRGLAIALATAGSSLAGVIWPPVVQHAIAAHGWRQAHIGIGLFCLVTMLPLSLVLLRRPVADAAAREATKSGDTMQAIGLPPSVTQGLLALAGICCCVTMAMPQVHLVAYCGDLGYGSARGAEMLAVMLGFGVASRLIFGWVLNRIGGLPTLLLGSAMQAVALALYLPFNGLVSLYVVSAVFGLAQGGIVPSYAVIVRELFPAQEAGFRVSLAISVTLAGMAMGGWMAGAIYDWTGSYASALVNGIAWNIVNMAIAAWLLQRQRRHVVGACVALS</sequence>
<keyword evidence="7" id="KW-1185">Reference proteome</keyword>
<dbReference type="InterPro" id="IPR020846">
    <property type="entry name" value="MFS_dom"/>
</dbReference>
<protein>
    <submittedName>
        <fullName evidence="6">MFS transporter</fullName>
    </submittedName>
</protein>
<dbReference type="EMBL" id="LBJQ01000079">
    <property type="protein sequence ID" value="RXH26926.1"/>
    <property type="molecule type" value="Genomic_DNA"/>
</dbReference>
<dbReference type="Proteomes" id="UP000289546">
    <property type="component" value="Unassembled WGS sequence"/>
</dbReference>
<dbReference type="Pfam" id="PF07690">
    <property type="entry name" value="MFS_1"/>
    <property type="match status" value="1"/>
</dbReference>
<feature type="transmembrane region" description="Helical" evidence="4">
    <location>
        <begin position="293"/>
        <end position="313"/>
    </location>
</feature>
<feature type="transmembrane region" description="Helical" evidence="4">
    <location>
        <begin position="114"/>
        <end position="136"/>
    </location>
</feature>
<feature type="transmembrane region" description="Helical" evidence="4">
    <location>
        <begin position="21"/>
        <end position="47"/>
    </location>
</feature>
<dbReference type="PANTHER" id="PTHR11360">
    <property type="entry name" value="MONOCARBOXYLATE TRANSPORTER"/>
    <property type="match status" value="1"/>
</dbReference>
<evidence type="ECO:0000313" key="7">
    <source>
        <dbReference type="Proteomes" id="UP000289546"/>
    </source>
</evidence>
<dbReference type="PROSITE" id="PS50850">
    <property type="entry name" value="MFS"/>
    <property type="match status" value="1"/>
</dbReference>
<organism evidence="6 7">
    <name type="scientific">Bradyrhizobium nanningense</name>
    <dbReference type="NCBI Taxonomy" id="1325118"/>
    <lineage>
        <taxon>Bacteria</taxon>
        <taxon>Pseudomonadati</taxon>
        <taxon>Pseudomonadota</taxon>
        <taxon>Alphaproteobacteria</taxon>
        <taxon>Hyphomicrobiales</taxon>
        <taxon>Nitrobacteraceae</taxon>
        <taxon>Bradyrhizobium</taxon>
    </lineage>
</organism>
<feature type="transmembrane region" description="Helical" evidence="4">
    <location>
        <begin position="86"/>
        <end position="108"/>
    </location>
</feature>
<evidence type="ECO:0000256" key="3">
    <source>
        <dbReference type="ARBA" id="ARBA00023136"/>
    </source>
</evidence>
<accession>A0A4Q0S489</accession>
<dbReference type="InterPro" id="IPR050327">
    <property type="entry name" value="Proton-linked_MCT"/>
</dbReference>
<dbReference type="AlphaFoldDB" id="A0A4Q0S489"/>
<reference evidence="6 7" key="1">
    <citation type="submission" date="2015-04" db="EMBL/GenBank/DDBJ databases">
        <title>Comparative genomics of rhizobia nodulating Arachis hypogaea in China.</title>
        <authorList>
            <person name="Li Y."/>
        </authorList>
    </citation>
    <scope>NUCLEOTIDE SEQUENCE [LARGE SCALE GENOMIC DNA]</scope>
    <source>
        <strain evidence="6 7">CCBAU 51757</strain>
    </source>
</reference>
<keyword evidence="1 4" id="KW-0812">Transmembrane</keyword>
<evidence type="ECO:0000313" key="6">
    <source>
        <dbReference type="EMBL" id="RXH26926.1"/>
    </source>
</evidence>
<evidence type="ECO:0000256" key="1">
    <source>
        <dbReference type="ARBA" id="ARBA00022692"/>
    </source>
</evidence>
<feature type="transmembrane region" description="Helical" evidence="4">
    <location>
        <begin position="319"/>
        <end position="340"/>
    </location>
</feature>
<feature type="transmembrane region" description="Helical" evidence="4">
    <location>
        <begin position="59"/>
        <end position="79"/>
    </location>
</feature>
<keyword evidence="3 4" id="KW-0472">Membrane</keyword>
<gene>
    <name evidence="6" type="ORF">XH99_17510</name>
</gene>
<feature type="transmembrane region" description="Helical" evidence="4">
    <location>
        <begin position="221"/>
        <end position="246"/>
    </location>
</feature>
<keyword evidence="2 4" id="KW-1133">Transmembrane helix</keyword>
<proteinExistence type="predicted"/>